<comment type="caution">
    <text evidence="1">The sequence shown here is derived from an EMBL/GenBank/DDBJ whole genome shotgun (WGS) entry which is preliminary data.</text>
</comment>
<reference evidence="1 2" key="1">
    <citation type="submission" date="2016-06" db="EMBL/GenBank/DDBJ databases">
        <authorList>
            <person name="Kjaerup R.B."/>
            <person name="Dalgaard T.S."/>
            <person name="Juul-Madsen H.R."/>
        </authorList>
    </citation>
    <scope>NUCLEOTIDE SEQUENCE [LARGE SCALE GENOMIC DNA]</scope>
    <source>
        <strain evidence="1 2">1245752.6</strain>
    </source>
</reference>
<name>A0A1A6BK86_MYCGO</name>
<evidence type="ECO:0000313" key="1">
    <source>
        <dbReference type="EMBL" id="OBS02716.1"/>
    </source>
</evidence>
<proteinExistence type="predicted"/>
<dbReference type="AlphaFoldDB" id="A0A1A6BK86"/>
<dbReference type="Proteomes" id="UP000093757">
    <property type="component" value="Unassembled WGS sequence"/>
</dbReference>
<dbReference type="OrthoDB" id="4708961at2"/>
<gene>
    <name evidence="1" type="ORF">A9W98_13440</name>
</gene>
<sequence>MAIHQVAAEALVAVQRARSLFGAAPQPPPTGAHLDTAAGSLAGAGRTAAVLSGDLVDRHHDFLGEATRVLTRDARTDAVLSERLDAAAAATELGGNRLDAVVAQTRVIAQEAVAARTPAAQRAAVEALRAQVAQAQSVVTTAQQQAGGIAGQIRALDYASRGRVQAAGFGDLPADRPPDPPHGKDPRYWIDVTRIIHVPDGQMAPYGTTQIGPGLWYPVDDGGPFSGPPAAKFPLDVSSLTRLPPGQPGPYGTTELVPGIFAPDPRRTYSPDPSWPPPRMPIDVRDVLHVPDGQLAPPDYVEYLPGWWAPRPAGGPR</sequence>
<evidence type="ECO:0000313" key="2">
    <source>
        <dbReference type="Proteomes" id="UP000093757"/>
    </source>
</evidence>
<organism evidence="1 2">
    <name type="scientific">Mycobacterium gordonae</name>
    <dbReference type="NCBI Taxonomy" id="1778"/>
    <lineage>
        <taxon>Bacteria</taxon>
        <taxon>Bacillati</taxon>
        <taxon>Actinomycetota</taxon>
        <taxon>Actinomycetes</taxon>
        <taxon>Mycobacteriales</taxon>
        <taxon>Mycobacteriaceae</taxon>
        <taxon>Mycobacterium</taxon>
    </lineage>
</organism>
<dbReference type="RefSeq" id="WP_065133143.1">
    <property type="nucleotide sequence ID" value="NZ_MAEM01000153.1"/>
</dbReference>
<dbReference type="EMBL" id="MAEM01000153">
    <property type="protein sequence ID" value="OBS02716.1"/>
    <property type="molecule type" value="Genomic_DNA"/>
</dbReference>
<accession>A0A1A6BK86</accession>
<protein>
    <submittedName>
        <fullName evidence="1">DUF4226 domain-containing protein</fullName>
    </submittedName>
</protein>